<dbReference type="InParanoid" id="A0A0P9C742"/>
<name>A0A0P9C742_DROAN</name>
<keyword evidence="3" id="KW-1185">Reference proteome</keyword>
<evidence type="ECO:0000313" key="2">
    <source>
        <dbReference type="EMBL" id="KPU79394.1"/>
    </source>
</evidence>
<reference evidence="2 3" key="1">
    <citation type="journal article" date="2007" name="Nature">
        <title>Evolution of genes and genomes on the Drosophila phylogeny.</title>
        <authorList>
            <consortium name="Drosophila 12 Genomes Consortium"/>
            <person name="Clark A.G."/>
            <person name="Eisen M.B."/>
            <person name="Smith D.R."/>
            <person name="Bergman C.M."/>
            <person name="Oliver B."/>
            <person name="Markow T.A."/>
            <person name="Kaufman T.C."/>
            <person name="Kellis M."/>
            <person name="Gelbart W."/>
            <person name="Iyer V.N."/>
            <person name="Pollard D.A."/>
            <person name="Sackton T.B."/>
            <person name="Larracuente A.M."/>
            <person name="Singh N.D."/>
            <person name="Abad J.P."/>
            <person name="Abt D.N."/>
            <person name="Adryan B."/>
            <person name="Aguade M."/>
            <person name="Akashi H."/>
            <person name="Anderson W.W."/>
            <person name="Aquadro C.F."/>
            <person name="Ardell D.H."/>
            <person name="Arguello R."/>
            <person name="Artieri C.G."/>
            <person name="Barbash D.A."/>
            <person name="Barker D."/>
            <person name="Barsanti P."/>
            <person name="Batterham P."/>
            <person name="Batzoglou S."/>
            <person name="Begun D."/>
            <person name="Bhutkar A."/>
            <person name="Blanco E."/>
            <person name="Bosak S.A."/>
            <person name="Bradley R.K."/>
            <person name="Brand A.D."/>
            <person name="Brent M.R."/>
            <person name="Brooks A.N."/>
            <person name="Brown R.H."/>
            <person name="Butlin R.K."/>
            <person name="Caggese C."/>
            <person name="Calvi B.R."/>
            <person name="Bernardo de Carvalho A."/>
            <person name="Caspi A."/>
            <person name="Castrezana S."/>
            <person name="Celniker S.E."/>
            <person name="Chang J.L."/>
            <person name="Chapple C."/>
            <person name="Chatterji S."/>
            <person name="Chinwalla A."/>
            <person name="Civetta A."/>
            <person name="Clifton S.W."/>
            <person name="Comeron J.M."/>
            <person name="Costello J.C."/>
            <person name="Coyne J.A."/>
            <person name="Daub J."/>
            <person name="David R.G."/>
            <person name="Delcher A.L."/>
            <person name="Delehaunty K."/>
            <person name="Do C.B."/>
            <person name="Ebling H."/>
            <person name="Edwards K."/>
            <person name="Eickbush T."/>
            <person name="Evans J.D."/>
            <person name="Filipski A."/>
            <person name="Findeiss S."/>
            <person name="Freyhult E."/>
            <person name="Fulton L."/>
            <person name="Fulton R."/>
            <person name="Garcia A.C."/>
            <person name="Gardiner A."/>
            <person name="Garfield D.A."/>
            <person name="Garvin B.E."/>
            <person name="Gibson G."/>
            <person name="Gilbert D."/>
            <person name="Gnerre S."/>
            <person name="Godfrey J."/>
            <person name="Good R."/>
            <person name="Gotea V."/>
            <person name="Gravely B."/>
            <person name="Greenberg A.J."/>
            <person name="Griffiths-Jones S."/>
            <person name="Gross S."/>
            <person name="Guigo R."/>
            <person name="Gustafson E.A."/>
            <person name="Haerty W."/>
            <person name="Hahn M.W."/>
            <person name="Halligan D.L."/>
            <person name="Halpern A.L."/>
            <person name="Halter G.M."/>
            <person name="Han M.V."/>
            <person name="Heger A."/>
            <person name="Hillier L."/>
            <person name="Hinrichs A.S."/>
            <person name="Holmes I."/>
            <person name="Hoskins R.A."/>
            <person name="Hubisz M.J."/>
            <person name="Hultmark D."/>
            <person name="Huntley M.A."/>
            <person name="Jaffe D.B."/>
            <person name="Jagadeeshan S."/>
            <person name="Jeck W.R."/>
            <person name="Johnson J."/>
            <person name="Jones C.D."/>
            <person name="Jordan W.C."/>
            <person name="Karpen G.H."/>
            <person name="Kataoka E."/>
            <person name="Keightley P.D."/>
            <person name="Kheradpour P."/>
            <person name="Kirkness E.F."/>
            <person name="Koerich L.B."/>
            <person name="Kristiansen K."/>
            <person name="Kudrna D."/>
            <person name="Kulathinal R.J."/>
            <person name="Kumar S."/>
            <person name="Kwok R."/>
            <person name="Lander E."/>
            <person name="Langley C.H."/>
            <person name="Lapoint R."/>
            <person name="Lazzaro B.P."/>
            <person name="Lee S.J."/>
            <person name="Levesque L."/>
            <person name="Li R."/>
            <person name="Lin C.F."/>
            <person name="Lin M.F."/>
            <person name="Lindblad-Toh K."/>
            <person name="Llopart A."/>
            <person name="Long M."/>
            <person name="Low L."/>
            <person name="Lozovsky E."/>
            <person name="Lu J."/>
            <person name="Luo M."/>
            <person name="Machado C.A."/>
            <person name="Makalowski W."/>
            <person name="Marzo M."/>
            <person name="Matsuda M."/>
            <person name="Matzkin L."/>
            <person name="McAllister B."/>
            <person name="McBride C.S."/>
            <person name="McKernan B."/>
            <person name="McKernan K."/>
            <person name="Mendez-Lago M."/>
            <person name="Minx P."/>
            <person name="Mollenhauer M.U."/>
            <person name="Montooth K."/>
            <person name="Mount S.M."/>
            <person name="Mu X."/>
            <person name="Myers E."/>
            <person name="Negre B."/>
            <person name="Newfeld S."/>
            <person name="Nielsen R."/>
            <person name="Noor M.A."/>
            <person name="O'Grady P."/>
            <person name="Pachter L."/>
            <person name="Papaceit M."/>
            <person name="Parisi M.J."/>
            <person name="Parisi M."/>
            <person name="Parts L."/>
            <person name="Pedersen J.S."/>
            <person name="Pesole G."/>
            <person name="Phillippy A.M."/>
            <person name="Ponting C.P."/>
            <person name="Pop M."/>
            <person name="Porcelli D."/>
            <person name="Powell J.R."/>
            <person name="Prohaska S."/>
            <person name="Pruitt K."/>
            <person name="Puig M."/>
            <person name="Quesneville H."/>
            <person name="Ram K.R."/>
            <person name="Rand D."/>
            <person name="Rasmussen M.D."/>
            <person name="Reed L.K."/>
            <person name="Reenan R."/>
            <person name="Reily A."/>
            <person name="Remington K.A."/>
            <person name="Rieger T.T."/>
            <person name="Ritchie M.G."/>
            <person name="Robin C."/>
            <person name="Rogers Y.H."/>
            <person name="Rohde C."/>
            <person name="Rozas J."/>
            <person name="Rubenfield M.J."/>
            <person name="Ruiz A."/>
            <person name="Russo S."/>
            <person name="Salzberg S.L."/>
            <person name="Sanchez-Gracia A."/>
            <person name="Saranga D.J."/>
            <person name="Sato H."/>
            <person name="Schaeffer S.W."/>
            <person name="Schatz M.C."/>
            <person name="Schlenke T."/>
            <person name="Schwartz R."/>
            <person name="Segarra C."/>
            <person name="Singh R.S."/>
            <person name="Sirot L."/>
            <person name="Sirota M."/>
            <person name="Sisneros N.B."/>
            <person name="Smith C.D."/>
            <person name="Smith T.F."/>
            <person name="Spieth J."/>
            <person name="Stage D.E."/>
            <person name="Stark A."/>
            <person name="Stephan W."/>
            <person name="Strausberg R.L."/>
            <person name="Strempel S."/>
            <person name="Sturgill D."/>
            <person name="Sutton G."/>
            <person name="Sutton G.G."/>
            <person name="Tao W."/>
            <person name="Teichmann S."/>
            <person name="Tobari Y.N."/>
            <person name="Tomimura Y."/>
            <person name="Tsolas J.M."/>
            <person name="Valente V.L."/>
            <person name="Venter E."/>
            <person name="Venter J.C."/>
            <person name="Vicario S."/>
            <person name="Vieira F.G."/>
            <person name="Vilella A.J."/>
            <person name="Villasante A."/>
            <person name="Walenz B."/>
            <person name="Wang J."/>
            <person name="Wasserman M."/>
            <person name="Watts T."/>
            <person name="Wilson D."/>
            <person name="Wilson R.K."/>
            <person name="Wing R.A."/>
            <person name="Wolfner M.F."/>
            <person name="Wong A."/>
            <person name="Wong G.K."/>
            <person name="Wu C.I."/>
            <person name="Wu G."/>
            <person name="Yamamoto D."/>
            <person name="Yang H.P."/>
            <person name="Yang S.P."/>
            <person name="Yorke J.A."/>
            <person name="Yoshida K."/>
            <person name="Zdobnov E."/>
            <person name="Zhang P."/>
            <person name="Zhang Y."/>
            <person name="Zimin A.V."/>
            <person name="Baldwin J."/>
            <person name="Abdouelleil A."/>
            <person name="Abdulkadir J."/>
            <person name="Abebe A."/>
            <person name="Abera B."/>
            <person name="Abreu J."/>
            <person name="Acer S.C."/>
            <person name="Aftuck L."/>
            <person name="Alexander A."/>
            <person name="An P."/>
            <person name="Anderson E."/>
            <person name="Anderson S."/>
            <person name="Arachi H."/>
            <person name="Azer M."/>
            <person name="Bachantsang P."/>
            <person name="Barry A."/>
            <person name="Bayul T."/>
            <person name="Berlin A."/>
            <person name="Bessette D."/>
            <person name="Bloom T."/>
            <person name="Blye J."/>
            <person name="Boguslavskiy L."/>
            <person name="Bonnet C."/>
            <person name="Boukhgalter B."/>
            <person name="Bourzgui I."/>
            <person name="Brown A."/>
            <person name="Cahill P."/>
            <person name="Channer S."/>
            <person name="Cheshatsang Y."/>
            <person name="Chuda L."/>
            <person name="Citroen M."/>
            <person name="Collymore A."/>
            <person name="Cooke P."/>
            <person name="Costello M."/>
            <person name="D'Aco K."/>
            <person name="Daza R."/>
            <person name="De Haan G."/>
            <person name="DeGray S."/>
            <person name="DeMaso C."/>
            <person name="Dhargay N."/>
            <person name="Dooley K."/>
            <person name="Dooley E."/>
            <person name="Doricent M."/>
            <person name="Dorje P."/>
            <person name="Dorjee K."/>
            <person name="Dupes A."/>
            <person name="Elong R."/>
            <person name="Falk J."/>
            <person name="Farina A."/>
            <person name="Faro S."/>
            <person name="Ferguson D."/>
            <person name="Fisher S."/>
            <person name="Foley C.D."/>
            <person name="Franke A."/>
            <person name="Friedrich D."/>
            <person name="Gadbois L."/>
            <person name="Gearin G."/>
            <person name="Gearin C.R."/>
            <person name="Giannoukos G."/>
            <person name="Goode T."/>
            <person name="Graham J."/>
            <person name="Grandbois E."/>
            <person name="Grewal S."/>
            <person name="Gyaltsen K."/>
            <person name="Hafez N."/>
            <person name="Hagos B."/>
            <person name="Hall J."/>
            <person name="Henson C."/>
            <person name="Hollinger A."/>
            <person name="Honan T."/>
            <person name="Huard M.D."/>
            <person name="Hughes L."/>
            <person name="Hurhula B."/>
            <person name="Husby M.E."/>
            <person name="Kamat A."/>
            <person name="Kanga B."/>
            <person name="Kashin S."/>
            <person name="Khazanovich D."/>
            <person name="Kisner P."/>
            <person name="Lance K."/>
            <person name="Lara M."/>
            <person name="Lee W."/>
            <person name="Lennon N."/>
            <person name="Letendre F."/>
            <person name="LeVine R."/>
            <person name="Lipovsky A."/>
            <person name="Liu X."/>
            <person name="Liu J."/>
            <person name="Liu S."/>
            <person name="Lokyitsang T."/>
            <person name="Lokyitsang Y."/>
            <person name="Lubonja R."/>
            <person name="Lui A."/>
            <person name="MacDonald P."/>
            <person name="Magnisalis V."/>
            <person name="Maru K."/>
            <person name="Matthews C."/>
            <person name="McCusker W."/>
            <person name="McDonough S."/>
            <person name="Mehta T."/>
            <person name="Meldrim J."/>
            <person name="Meneus L."/>
            <person name="Mihai O."/>
            <person name="Mihalev A."/>
            <person name="Mihova T."/>
            <person name="Mittelman R."/>
            <person name="Mlenga V."/>
            <person name="Montmayeur A."/>
            <person name="Mulrain L."/>
            <person name="Navidi A."/>
            <person name="Naylor J."/>
            <person name="Negash T."/>
            <person name="Nguyen T."/>
            <person name="Nguyen N."/>
            <person name="Nicol R."/>
            <person name="Norbu C."/>
            <person name="Norbu N."/>
            <person name="Novod N."/>
            <person name="O'Neill B."/>
            <person name="Osman S."/>
            <person name="Markiewicz E."/>
            <person name="Oyono O.L."/>
            <person name="Patti C."/>
            <person name="Phunkhang P."/>
            <person name="Pierre F."/>
            <person name="Priest M."/>
            <person name="Raghuraman S."/>
            <person name="Rege F."/>
            <person name="Reyes R."/>
            <person name="Rise C."/>
            <person name="Rogov P."/>
            <person name="Ross K."/>
            <person name="Ryan E."/>
            <person name="Settipalli S."/>
            <person name="Shea T."/>
            <person name="Sherpa N."/>
            <person name="Shi L."/>
            <person name="Shih D."/>
            <person name="Sparrow T."/>
            <person name="Spaulding J."/>
            <person name="Stalker J."/>
            <person name="Stange-Thomann N."/>
            <person name="Stavropoulos S."/>
            <person name="Stone C."/>
            <person name="Strader C."/>
            <person name="Tesfaye S."/>
            <person name="Thomson T."/>
            <person name="Thoulutsang Y."/>
            <person name="Thoulutsang D."/>
            <person name="Topham K."/>
            <person name="Topping I."/>
            <person name="Tsamla T."/>
            <person name="Vassiliev H."/>
            <person name="Vo A."/>
            <person name="Wangchuk T."/>
            <person name="Wangdi T."/>
            <person name="Weiand M."/>
            <person name="Wilkinson J."/>
            <person name="Wilson A."/>
            <person name="Yadav S."/>
            <person name="Young G."/>
            <person name="Yu Q."/>
            <person name="Zembek L."/>
            <person name="Zhong D."/>
            <person name="Zimmer A."/>
            <person name="Zwirko Z."/>
            <person name="Jaffe D.B."/>
            <person name="Alvarez P."/>
            <person name="Brockman W."/>
            <person name="Butler J."/>
            <person name="Chin C."/>
            <person name="Gnerre S."/>
            <person name="Grabherr M."/>
            <person name="Kleber M."/>
            <person name="Mauceli E."/>
            <person name="MacCallum I."/>
        </authorList>
    </citation>
    <scope>NUCLEOTIDE SEQUENCE [LARGE SCALE GENOMIC DNA]</scope>
    <source>
        <strain evidence="3">Tucson 14024-0371.13</strain>
    </source>
</reference>
<keyword evidence="1" id="KW-0812">Transmembrane</keyword>
<proteinExistence type="predicted"/>
<dbReference type="AlphaFoldDB" id="A0A0P9C742"/>
<protein>
    <submittedName>
        <fullName evidence="2">Uncharacterized protein</fullName>
    </submittedName>
</protein>
<evidence type="ECO:0000256" key="1">
    <source>
        <dbReference type="SAM" id="Phobius"/>
    </source>
</evidence>
<dbReference type="OrthoDB" id="7866307at2759"/>
<dbReference type="EMBL" id="CH902617">
    <property type="protein sequence ID" value="KPU79394.1"/>
    <property type="molecule type" value="Genomic_DNA"/>
</dbReference>
<accession>A0A0P9C742</accession>
<organism evidence="2 3">
    <name type="scientific">Drosophila ananassae</name>
    <name type="common">Fruit fly</name>
    <dbReference type="NCBI Taxonomy" id="7217"/>
    <lineage>
        <taxon>Eukaryota</taxon>
        <taxon>Metazoa</taxon>
        <taxon>Ecdysozoa</taxon>
        <taxon>Arthropoda</taxon>
        <taxon>Hexapoda</taxon>
        <taxon>Insecta</taxon>
        <taxon>Pterygota</taxon>
        <taxon>Neoptera</taxon>
        <taxon>Endopterygota</taxon>
        <taxon>Diptera</taxon>
        <taxon>Brachycera</taxon>
        <taxon>Muscomorpha</taxon>
        <taxon>Ephydroidea</taxon>
        <taxon>Drosophilidae</taxon>
        <taxon>Drosophila</taxon>
        <taxon>Sophophora</taxon>
    </lineage>
</organism>
<evidence type="ECO:0000313" key="3">
    <source>
        <dbReference type="Proteomes" id="UP000007801"/>
    </source>
</evidence>
<gene>
    <name evidence="2" type="primary">Dana\GF27688</name>
    <name evidence="2" type="ORF">GF27688</name>
</gene>
<keyword evidence="1" id="KW-1133">Transmembrane helix</keyword>
<sequence>MIRWIYSDIYTIGHFEELHIQLDMFYTHLNLYEFRIRPWGLFDVSNKKFLLFMSALISWLVYLAQYSLLTNSY</sequence>
<dbReference type="Proteomes" id="UP000007801">
    <property type="component" value="Unassembled WGS sequence"/>
</dbReference>
<feature type="transmembrane region" description="Helical" evidence="1">
    <location>
        <begin position="49"/>
        <end position="68"/>
    </location>
</feature>
<keyword evidence="1" id="KW-0472">Membrane</keyword>